<dbReference type="Gene3D" id="2.60.120.10">
    <property type="entry name" value="Jelly Rolls"/>
    <property type="match status" value="1"/>
</dbReference>
<name>A0ABR9BGL9_9GAMM</name>
<sequence>MTINKCQPGNLSIQDVFSDIPDNLPEELFQTLINTSDVRIERIISHGHQTPPDEWYDQNEDEWVMVIQGAAELAFDDGRLPVRLREGQSIYLPAHCRHRVSWTAPGANTIWLAVFFPPDYNDLSILPE</sequence>
<proteinExistence type="predicted"/>
<gene>
    <name evidence="2" type="ORF">IFO68_01245</name>
</gene>
<evidence type="ECO:0000313" key="3">
    <source>
        <dbReference type="Proteomes" id="UP000649768"/>
    </source>
</evidence>
<reference evidence="2 3" key="1">
    <citation type="submission" date="2020-09" db="EMBL/GenBank/DDBJ databases">
        <title>Photobacterium sp. CAU 1568 isolated from sand of Sido Beach.</title>
        <authorList>
            <person name="Kim W."/>
        </authorList>
    </citation>
    <scope>NUCLEOTIDE SEQUENCE [LARGE SCALE GENOMIC DNA]</scope>
    <source>
        <strain evidence="2 3">CAU 1568</strain>
    </source>
</reference>
<evidence type="ECO:0000313" key="2">
    <source>
        <dbReference type="EMBL" id="MBD8511324.1"/>
    </source>
</evidence>
<evidence type="ECO:0000259" key="1">
    <source>
        <dbReference type="Pfam" id="PF07883"/>
    </source>
</evidence>
<accession>A0ABR9BGL9</accession>
<dbReference type="Proteomes" id="UP000649768">
    <property type="component" value="Unassembled WGS sequence"/>
</dbReference>
<dbReference type="InterPro" id="IPR011051">
    <property type="entry name" value="RmlC_Cupin_sf"/>
</dbReference>
<dbReference type="EMBL" id="JACYTP010000001">
    <property type="protein sequence ID" value="MBD8511324.1"/>
    <property type="molecule type" value="Genomic_DNA"/>
</dbReference>
<feature type="domain" description="Cupin type-2" evidence="1">
    <location>
        <begin position="46"/>
        <end position="115"/>
    </location>
</feature>
<dbReference type="SUPFAM" id="SSF51182">
    <property type="entry name" value="RmlC-like cupins"/>
    <property type="match status" value="1"/>
</dbReference>
<dbReference type="InterPro" id="IPR014710">
    <property type="entry name" value="RmlC-like_jellyroll"/>
</dbReference>
<comment type="caution">
    <text evidence="2">The sequence shown here is derived from an EMBL/GenBank/DDBJ whole genome shotgun (WGS) entry which is preliminary data.</text>
</comment>
<organism evidence="2 3">
    <name type="scientific">Photobacterium arenosum</name>
    <dbReference type="NCBI Taxonomy" id="2774143"/>
    <lineage>
        <taxon>Bacteria</taxon>
        <taxon>Pseudomonadati</taxon>
        <taxon>Pseudomonadota</taxon>
        <taxon>Gammaproteobacteria</taxon>
        <taxon>Vibrionales</taxon>
        <taxon>Vibrionaceae</taxon>
        <taxon>Photobacterium</taxon>
    </lineage>
</organism>
<dbReference type="Pfam" id="PF07883">
    <property type="entry name" value="Cupin_2"/>
    <property type="match status" value="1"/>
</dbReference>
<dbReference type="InterPro" id="IPR013096">
    <property type="entry name" value="Cupin_2"/>
</dbReference>
<dbReference type="CDD" id="cd06981">
    <property type="entry name" value="cupin_reut_a1446"/>
    <property type="match status" value="1"/>
</dbReference>
<protein>
    <submittedName>
        <fullName evidence="2">Cupin domain-containing protein</fullName>
    </submittedName>
</protein>
<keyword evidence="3" id="KW-1185">Reference proteome</keyword>
<dbReference type="RefSeq" id="WP_192013944.1">
    <property type="nucleotide sequence ID" value="NZ_JACYTP010000001.1"/>
</dbReference>